<feature type="transmembrane region" description="Helical" evidence="2">
    <location>
        <begin position="129"/>
        <end position="148"/>
    </location>
</feature>
<feature type="compositionally biased region" description="Basic and acidic residues" evidence="1">
    <location>
        <begin position="90"/>
        <end position="99"/>
    </location>
</feature>
<dbReference type="InterPro" id="IPR005532">
    <property type="entry name" value="SUMF_dom"/>
</dbReference>
<reference evidence="4" key="1">
    <citation type="submission" date="2019-02" db="EMBL/GenBank/DDBJ databases">
        <authorList>
            <person name="Gruber-Vodicka R. H."/>
            <person name="Seah K. B. B."/>
        </authorList>
    </citation>
    <scope>NUCLEOTIDE SEQUENCE</scope>
    <source>
        <strain evidence="4">BECK_BZ126</strain>
    </source>
</reference>
<dbReference type="PANTHER" id="PTHR23150:SF35">
    <property type="entry name" value="BLL6746 PROTEIN"/>
    <property type="match status" value="1"/>
</dbReference>
<organism evidence="4">
    <name type="scientific">Candidatus Kentrum sp. TC</name>
    <dbReference type="NCBI Taxonomy" id="2126339"/>
    <lineage>
        <taxon>Bacteria</taxon>
        <taxon>Pseudomonadati</taxon>
        <taxon>Pseudomonadota</taxon>
        <taxon>Gammaproteobacteria</taxon>
        <taxon>Candidatus Kentrum</taxon>
    </lineage>
</organism>
<evidence type="ECO:0000256" key="1">
    <source>
        <dbReference type="SAM" id="MobiDB-lite"/>
    </source>
</evidence>
<keyword evidence="2" id="KW-0812">Transmembrane</keyword>
<sequence>MSDITEFSADLPKLAARLRAAGMNIGLDAWLKVHDLLQRLEQAGRLPSRCTDLRTLLAPLLCKSPDEQERFQEILHAWCVSRSPGPDIDTAPKEEDKRPAPNPSPVPEESAPGRKVPGGSSYSGRRRKWFLVIFASGLLLAVLAWFWFLPQLEDEPPFEPDAPEQPEQSESPDETADRKPKPKPIEGLSTEYQELTLEPLPPRQPPRTLDLPSGFQRYLFPIGVALSLSPCIVALIWIFRLWRRRWIALYRGAGGADDPFSRLRLSAPIDDIFTDPAVRAALRRLHRPQLHLTRHLDERATVAESVRRSGLFTPVYRKHPEVPDVVVLVEHRHGADHLAGLGVLVVRRLMEEGLVTRRYDYHQDPRMLRGEEGQCELSEVADRHPYARLLLIGDASALVNLWQGMPKQWVAPTFLAWNHRGILDTRQGSDWYKLLGDNGFRVAPLGSSGLIALSQGLSDSHGPTGGNSIDISSPFDLPDALRYPERWMQPTPPPPNEQDTLLDALRDFLDDTGLYLLGAIATYPQLHWGLTRALEQALFSSASSAPSSGLAARESRLLRLSQLPWFSHGWLPDWLRQRLLEELIPYQRQRIRAIYRKLFDPTVHSPAGAIALPISAAPKKRGEESPVFQDRVFASMMLSRGRELDFRLDAGFIHRLPGLKRGSLLVRAAVAALSRAVVLGAGIWLLWQGTGLWHWNLQEEIAARIRQSQIDDNEKYRFAIIDAVAGSGGSPSALGMALENSLAAFGFTRTELQPDIREKLERAAQGMDEKHAIWVGPGVDEKHTIWIGPGVERTIVEGIADHLAYSAHQREIGAESIIEARFLPSDTILARLANPAPDPRIHYRHALGVDLSPERKRLFGDPEKLNERIEDFHGTDEPPPVLSRFRDALKDGGQGPEMVVIPAGEFMMGSKEDEEGRDSDEGPRRRARIGKAFALGVTEVTFDDYDRFARATKRKLPADYGWGRGRRPVIDVSWEDAVEYAEWLTGRTGERYRLPTEAEWEYAARAGTTTRYYWGDDPEGELACGFANGADLTGKEKNSKWVTNNCRDGFVNTAPVGSFRPNAFGVFDMLGNVWEWTRDCWHGSYEDAPMDGGAWGQENDGDCGRRVVRGGGWSSLPWIIRSAFRFGYSTNDANFDLGFRLAREF</sequence>
<dbReference type="InterPro" id="IPR051043">
    <property type="entry name" value="Sulfatase_Mod_Factor_Kinase"/>
</dbReference>
<evidence type="ECO:0000313" key="4">
    <source>
        <dbReference type="EMBL" id="VFK54205.1"/>
    </source>
</evidence>
<name>A0A450ZK64_9GAMM</name>
<gene>
    <name evidence="4" type="ORF">BECKTC1821F_GA0114240_100462</name>
</gene>
<keyword evidence="2" id="KW-1133">Transmembrane helix</keyword>
<dbReference type="Gene3D" id="3.90.1580.10">
    <property type="entry name" value="paralog of FGE (formylglycine-generating enzyme)"/>
    <property type="match status" value="1"/>
</dbReference>
<dbReference type="GO" id="GO:0120147">
    <property type="term" value="F:formylglycine-generating oxidase activity"/>
    <property type="evidence" value="ECO:0007669"/>
    <property type="project" value="TreeGrafter"/>
</dbReference>
<protein>
    <submittedName>
        <fullName evidence="4">Formylglycine-generating enzyme, required for sulfatase activity, contains SUMF1/FGE domain</fullName>
    </submittedName>
</protein>
<dbReference type="AlphaFoldDB" id="A0A450ZK64"/>
<evidence type="ECO:0000259" key="3">
    <source>
        <dbReference type="Pfam" id="PF03781"/>
    </source>
</evidence>
<feature type="region of interest" description="Disordered" evidence="1">
    <location>
        <begin position="156"/>
        <end position="186"/>
    </location>
</feature>
<dbReference type="Pfam" id="PF03781">
    <property type="entry name" value="FGE-sulfatase"/>
    <property type="match status" value="1"/>
</dbReference>
<feature type="region of interest" description="Disordered" evidence="1">
    <location>
        <begin position="85"/>
        <end position="122"/>
    </location>
</feature>
<evidence type="ECO:0000256" key="2">
    <source>
        <dbReference type="SAM" id="Phobius"/>
    </source>
</evidence>
<dbReference type="InterPro" id="IPR042095">
    <property type="entry name" value="SUMF_sf"/>
</dbReference>
<accession>A0A450ZK64</accession>
<feature type="transmembrane region" description="Helical" evidence="2">
    <location>
        <begin position="218"/>
        <end position="242"/>
    </location>
</feature>
<proteinExistence type="predicted"/>
<dbReference type="EMBL" id="CAADFW010000004">
    <property type="protein sequence ID" value="VFK54205.1"/>
    <property type="molecule type" value="Genomic_DNA"/>
</dbReference>
<dbReference type="PANTHER" id="PTHR23150">
    <property type="entry name" value="SULFATASE MODIFYING FACTOR 1, 2"/>
    <property type="match status" value="1"/>
</dbReference>
<feature type="domain" description="Sulfatase-modifying factor enzyme-like" evidence="3">
    <location>
        <begin position="895"/>
        <end position="1143"/>
    </location>
</feature>
<dbReference type="InterPro" id="IPR016187">
    <property type="entry name" value="CTDL_fold"/>
</dbReference>
<dbReference type="SUPFAM" id="SSF56436">
    <property type="entry name" value="C-type lectin-like"/>
    <property type="match status" value="1"/>
</dbReference>
<feature type="transmembrane region" description="Helical" evidence="2">
    <location>
        <begin position="664"/>
        <end position="687"/>
    </location>
</feature>
<keyword evidence="2" id="KW-0472">Membrane</keyword>